<evidence type="ECO:0000313" key="2">
    <source>
        <dbReference type="Proteomes" id="UP001152651"/>
    </source>
</evidence>
<name>A0ABN8T815_9ENTR</name>
<accession>A0ABN8T815</accession>
<dbReference type="RefSeq" id="WP_253897088.1">
    <property type="nucleotide sequence ID" value="NZ_CALSBS010000002.1"/>
</dbReference>
<evidence type="ECO:0000313" key="1">
    <source>
        <dbReference type="EMBL" id="CAH6636076.1"/>
    </source>
</evidence>
<reference evidence="1" key="1">
    <citation type="submission" date="2022-05" db="EMBL/GenBank/DDBJ databases">
        <authorList>
            <person name="Blom J."/>
        </authorList>
    </citation>
    <scope>NUCLEOTIDE SEQUENCE</scope>
    <source>
        <strain evidence="1">Type strain: CPO20170097</strain>
    </source>
</reference>
<dbReference type="EMBL" id="CALSBS010000002">
    <property type="protein sequence ID" value="CAH6636076.1"/>
    <property type="molecule type" value="Genomic_DNA"/>
</dbReference>
<keyword evidence="2" id="KW-1185">Reference proteome</keyword>
<gene>
    <name evidence="1" type="ORF">FBBNIHIM_04510</name>
</gene>
<protein>
    <submittedName>
        <fullName evidence="1">Uncharacterized protein</fullName>
    </submittedName>
</protein>
<organism evidence="1 2">
    <name type="scientific">Pseudocitrobacter vendiensis</name>
    <dbReference type="NCBI Taxonomy" id="2488306"/>
    <lineage>
        <taxon>Bacteria</taxon>
        <taxon>Pseudomonadati</taxon>
        <taxon>Pseudomonadota</taxon>
        <taxon>Gammaproteobacteria</taxon>
        <taxon>Enterobacterales</taxon>
        <taxon>Enterobacteriaceae</taxon>
        <taxon>Pseudocitrobacter</taxon>
    </lineage>
</organism>
<sequence>MADIWGALLTTDNGAPFITPQSIPLALIAKKTVSLPAGLTTTVTQSFSSSRPMVPFVCTTAKCVSSYAVSGNTCTVTFQYPEGSSGSADVYFFTIFEQSLPDWGIAIWDENGVCILTNETRVLTDVESVGTSGSDAAGGYNINATKTGKWGILPSMCGLITGVIIAGGTRPFQSQLFFTTQYNGASTQITIASTGGSPGGGVTNIQYHNMRNQVYALNLANYD</sequence>
<comment type="caution">
    <text evidence="1">The sequence shown here is derived from an EMBL/GenBank/DDBJ whole genome shotgun (WGS) entry which is preliminary data.</text>
</comment>
<proteinExistence type="predicted"/>
<dbReference type="Proteomes" id="UP001152651">
    <property type="component" value="Unassembled WGS sequence"/>
</dbReference>